<dbReference type="Gene3D" id="3.40.50.300">
    <property type="entry name" value="P-loop containing nucleotide triphosphate hydrolases"/>
    <property type="match status" value="1"/>
</dbReference>
<feature type="region of interest" description="Disordered" evidence="9">
    <location>
        <begin position="295"/>
        <end position="319"/>
    </location>
</feature>
<dbReference type="PANTHER" id="PTHR42961">
    <property type="entry name" value="IRON-SULFUR PROTEIN NUBPL"/>
    <property type="match status" value="1"/>
</dbReference>
<dbReference type="Pfam" id="PF10609">
    <property type="entry name" value="ParA"/>
    <property type="match status" value="1"/>
</dbReference>
<comment type="function">
    <text evidence="6 8">Binds and transfers iron-sulfur (Fe-S) clusters to target apoproteins. Can hydrolyze ATP.</text>
</comment>
<dbReference type="GO" id="GO:0140663">
    <property type="term" value="F:ATP-dependent FeS chaperone activity"/>
    <property type="evidence" value="ECO:0007669"/>
    <property type="project" value="InterPro"/>
</dbReference>
<dbReference type="RefSeq" id="WP_266085745.1">
    <property type="nucleotide sequence ID" value="NZ_RKLV01000002.1"/>
</dbReference>
<dbReference type="InterPro" id="IPR002744">
    <property type="entry name" value="MIP18-like"/>
</dbReference>
<dbReference type="InterPro" id="IPR019591">
    <property type="entry name" value="Mrp/NBP35_ATP-bd"/>
</dbReference>
<name>A0A9Q4GFY5_9EURY</name>
<dbReference type="GO" id="GO:0016226">
    <property type="term" value="P:iron-sulfur cluster assembly"/>
    <property type="evidence" value="ECO:0007669"/>
    <property type="project" value="InterPro"/>
</dbReference>
<gene>
    <name evidence="11" type="ORF">EGH25_01820</name>
</gene>
<keyword evidence="3 8" id="KW-0067">ATP-binding</keyword>
<evidence type="ECO:0000256" key="2">
    <source>
        <dbReference type="ARBA" id="ARBA00022741"/>
    </source>
</evidence>
<dbReference type="PROSITE" id="PS01215">
    <property type="entry name" value="MRP"/>
    <property type="match status" value="1"/>
</dbReference>
<evidence type="ECO:0000256" key="1">
    <source>
        <dbReference type="ARBA" id="ARBA00022723"/>
    </source>
</evidence>
<dbReference type="Pfam" id="PF01883">
    <property type="entry name" value="FeS_assembly_P"/>
    <property type="match status" value="1"/>
</dbReference>
<protein>
    <recommendedName>
        <fullName evidence="7 8">Iron-sulfur cluster carrier protein</fullName>
    </recommendedName>
</protein>
<dbReference type="SUPFAM" id="SSF52540">
    <property type="entry name" value="P-loop containing nucleoside triphosphate hydrolases"/>
    <property type="match status" value="1"/>
</dbReference>
<dbReference type="InterPro" id="IPR044304">
    <property type="entry name" value="NUBPL-like"/>
</dbReference>
<dbReference type="Gene3D" id="3.30.300.130">
    <property type="entry name" value="Fe-S cluster assembly (FSCA)"/>
    <property type="match status" value="1"/>
</dbReference>
<dbReference type="PANTHER" id="PTHR42961:SF2">
    <property type="entry name" value="IRON-SULFUR PROTEIN NUBPL"/>
    <property type="match status" value="1"/>
</dbReference>
<comment type="subunit">
    <text evidence="8">Homodimer.</text>
</comment>
<organism evidence="11 12">
    <name type="scientific">Halorutilus salinus</name>
    <dbReference type="NCBI Taxonomy" id="2487751"/>
    <lineage>
        <taxon>Archaea</taxon>
        <taxon>Methanobacteriati</taxon>
        <taxon>Methanobacteriota</taxon>
        <taxon>Stenosarchaea group</taxon>
        <taxon>Halobacteria</taxon>
        <taxon>Halorutilales</taxon>
        <taxon>Halorutilaceae</taxon>
        <taxon>Halorutilus</taxon>
    </lineage>
</organism>
<dbReference type="InterPro" id="IPR033756">
    <property type="entry name" value="YlxH/NBP35"/>
</dbReference>
<evidence type="ECO:0000256" key="9">
    <source>
        <dbReference type="SAM" id="MobiDB-lite"/>
    </source>
</evidence>
<dbReference type="CDD" id="cd02037">
    <property type="entry name" value="Mrp_NBP35"/>
    <property type="match status" value="1"/>
</dbReference>
<dbReference type="HAMAP" id="MF_02040">
    <property type="entry name" value="Mrp_NBP35"/>
    <property type="match status" value="1"/>
</dbReference>
<dbReference type="SUPFAM" id="SSF117916">
    <property type="entry name" value="Fe-S cluster assembly (FSCA) domain-like"/>
    <property type="match status" value="1"/>
</dbReference>
<proteinExistence type="inferred from homology"/>
<keyword evidence="4 8" id="KW-0408">Iron</keyword>
<evidence type="ECO:0000256" key="6">
    <source>
        <dbReference type="ARBA" id="ARBA00058094"/>
    </source>
</evidence>
<feature type="domain" description="MIP18 family-like" evidence="10">
    <location>
        <begin position="5"/>
        <end position="75"/>
    </location>
</feature>
<dbReference type="InterPro" id="IPR034904">
    <property type="entry name" value="FSCA_dom_sf"/>
</dbReference>
<evidence type="ECO:0000256" key="7">
    <source>
        <dbReference type="ARBA" id="ARBA00074706"/>
    </source>
</evidence>
<dbReference type="GO" id="GO:0016887">
    <property type="term" value="F:ATP hydrolysis activity"/>
    <property type="evidence" value="ECO:0007669"/>
    <property type="project" value="UniProtKB-UniRule"/>
</dbReference>
<accession>A0A9Q4GFY5</accession>
<feature type="binding site" evidence="8">
    <location>
        <begin position="100"/>
        <end position="107"/>
    </location>
    <ligand>
        <name>ATP</name>
        <dbReference type="ChEBI" id="CHEBI:30616"/>
    </ligand>
</feature>
<comment type="caution">
    <text evidence="11">The sequence shown here is derived from an EMBL/GenBank/DDBJ whole genome shotgun (WGS) entry which is preliminary data.</text>
</comment>
<dbReference type="GO" id="GO:0005524">
    <property type="term" value="F:ATP binding"/>
    <property type="evidence" value="ECO:0007669"/>
    <property type="project" value="UniProtKB-UniRule"/>
</dbReference>
<dbReference type="InterPro" id="IPR027417">
    <property type="entry name" value="P-loop_NTPase"/>
</dbReference>
<evidence type="ECO:0000256" key="5">
    <source>
        <dbReference type="ARBA" id="ARBA00023014"/>
    </source>
</evidence>
<keyword evidence="2 8" id="KW-0547">Nucleotide-binding</keyword>
<evidence type="ECO:0000313" key="11">
    <source>
        <dbReference type="EMBL" id="MCX2818092.1"/>
    </source>
</evidence>
<feature type="compositionally biased region" description="Basic and acidic residues" evidence="9">
    <location>
        <begin position="329"/>
        <end position="346"/>
    </location>
</feature>
<reference evidence="11" key="1">
    <citation type="submission" date="2022-09" db="EMBL/GenBank/DDBJ databases">
        <title>Haloadaptaus new haloarchaeum isolated from saline soil.</title>
        <authorList>
            <person name="Duran-Viseras A."/>
            <person name="Sanchez-Porro C."/>
            <person name="Ventosa A."/>
        </authorList>
    </citation>
    <scope>NUCLEOTIDE SEQUENCE</scope>
    <source>
        <strain evidence="11">F3-133</strain>
    </source>
</reference>
<dbReference type="EMBL" id="RKLV01000002">
    <property type="protein sequence ID" value="MCX2818092.1"/>
    <property type="molecule type" value="Genomic_DNA"/>
</dbReference>
<dbReference type="FunFam" id="3.40.50.300:FF:001119">
    <property type="entry name" value="Iron-sulfur cluster carrier protein"/>
    <property type="match status" value="1"/>
</dbReference>
<comment type="similarity">
    <text evidence="8">Belongs to the Mrp/NBP35 ATP-binding proteins family.</text>
</comment>
<keyword evidence="1 8" id="KW-0479">Metal-binding</keyword>
<keyword evidence="8" id="KW-0378">Hydrolase</keyword>
<evidence type="ECO:0000256" key="4">
    <source>
        <dbReference type="ARBA" id="ARBA00023004"/>
    </source>
</evidence>
<evidence type="ECO:0000313" key="12">
    <source>
        <dbReference type="Proteomes" id="UP001149411"/>
    </source>
</evidence>
<keyword evidence="12" id="KW-1185">Reference proteome</keyword>
<feature type="region of interest" description="Disordered" evidence="9">
    <location>
        <begin position="327"/>
        <end position="346"/>
    </location>
</feature>
<dbReference type="AlphaFoldDB" id="A0A9Q4GFY5"/>
<dbReference type="Proteomes" id="UP001149411">
    <property type="component" value="Unassembled WGS sequence"/>
</dbReference>
<evidence type="ECO:0000259" key="10">
    <source>
        <dbReference type="Pfam" id="PF01883"/>
    </source>
</evidence>
<keyword evidence="5 8" id="KW-0411">Iron-sulfur</keyword>
<dbReference type="InterPro" id="IPR000808">
    <property type="entry name" value="Mrp-like_CS"/>
</dbReference>
<evidence type="ECO:0000256" key="8">
    <source>
        <dbReference type="HAMAP-Rule" id="MF_02040"/>
    </source>
</evidence>
<dbReference type="GO" id="GO:0046872">
    <property type="term" value="F:metal ion binding"/>
    <property type="evidence" value="ECO:0007669"/>
    <property type="project" value="UniProtKB-KW"/>
</dbReference>
<evidence type="ECO:0000256" key="3">
    <source>
        <dbReference type="ARBA" id="ARBA00022840"/>
    </source>
</evidence>
<sequence length="346" mass="37105">MTLTEEDVFDRLRNVEDPELGENVVSLEMVKNINIDDVEDTVTVQMDLPNPAMEEDLRDAVVRTLDDTEMDVEVDWVTPDEDSEGEMLPNVDKVIAVSSGKGGVGKSTVAANLACALARDHNVGVLDADVYGPNLPRMFGEAEPPRVTKDEEIIPASKYGVRVMSMGYVAGDDSPVVWRGAMVHKALTQLLDDVRWGELDYLVVDLPPGTGDAQLTIAQTVPVTGAVVVTTPQEVSVDDSRKGVKMFEKSDVDVAGIIENMAGFVCPDCGEVHDVFGSGGGEELAEESDVPLLGSVPLDPSVRTASDEGEPIVVGDGSPAREALLETAEETRESVDDLAKKELPML</sequence>
<dbReference type="GO" id="GO:0051539">
    <property type="term" value="F:4 iron, 4 sulfur cluster binding"/>
    <property type="evidence" value="ECO:0007669"/>
    <property type="project" value="TreeGrafter"/>
</dbReference>